<dbReference type="GO" id="GO:0016987">
    <property type="term" value="F:sigma factor activity"/>
    <property type="evidence" value="ECO:0007669"/>
    <property type="project" value="UniProtKB-KW"/>
</dbReference>
<evidence type="ECO:0000256" key="3">
    <source>
        <dbReference type="ARBA" id="ARBA00023082"/>
    </source>
</evidence>
<dbReference type="CDD" id="cd06171">
    <property type="entry name" value="Sigma70_r4"/>
    <property type="match status" value="1"/>
</dbReference>
<dbReference type="NCBIfam" id="TIGR02937">
    <property type="entry name" value="sigma70-ECF"/>
    <property type="match status" value="1"/>
</dbReference>
<evidence type="ECO:0008006" key="10">
    <source>
        <dbReference type="Google" id="ProtNLM"/>
    </source>
</evidence>
<accession>A0A2M7R6R3</accession>
<dbReference type="GO" id="GO:0006352">
    <property type="term" value="P:DNA-templated transcription initiation"/>
    <property type="evidence" value="ECO:0007669"/>
    <property type="project" value="InterPro"/>
</dbReference>
<organism evidence="8 9">
    <name type="scientific">Candidatus Nealsonbacteria bacterium CG_4_10_14_0_8_um_filter_37_14</name>
    <dbReference type="NCBI Taxonomy" id="1974684"/>
    <lineage>
        <taxon>Bacteria</taxon>
        <taxon>Candidatus Nealsoniibacteriota</taxon>
    </lineage>
</organism>
<dbReference type="InterPro" id="IPR007627">
    <property type="entry name" value="RNA_pol_sigma70_r2"/>
</dbReference>
<feature type="domain" description="RNA polymerase sigma factor 70 region 4 type 2" evidence="7">
    <location>
        <begin position="114"/>
        <end position="164"/>
    </location>
</feature>
<keyword evidence="5" id="KW-0804">Transcription</keyword>
<evidence type="ECO:0000313" key="9">
    <source>
        <dbReference type="Proteomes" id="UP000230767"/>
    </source>
</evidence>
<dbReference type="InterPro" id="IPR013324">
    <property type="entry name" value="RNA_pol_sigma_r3/r4-like"/>
</dbReference>
<evidence type="ECO:0000259" key="6">
    <source>
        <dbReference type="Pfam" id="PF04542"/>
    </source>
</evidence>
<comment type="caution">
    <text evidence="8">The sequence shown here is derived from an EMBL/GenBank/DDBJ whole genome shotgun (WGS) entry which is preliminary data.</text>
</comment>
<evidence type="ECO:0000259" key="7">
    <source>
        <dbReference type="Pfam" id="PF08281"/>
    </source>
</evidence>
<dbReference type="GO" id="GO:0003677">
    <property type="term" value="F:DNA binding"/>
    <property type="evidence" value="ECO:0007669"/>
    <property type="project" value="UniProtKB-KW"/>
</dbReference>
<dbReference type="InterPro" id="IPR013249">
    <property type="entry name" value="RNA_pol_sigma70_r4_t2"/>
</dbReference>
<evidence type="ECO:0000256" key="2">
    <source>
        <dbReference type="ARBA" id="ARBA00023015"/>
    </source>
</evidence>
<comment type="similarity">
    <text evidence="1">Belongs to the sigma-70 factor family. ECF subfamily.</text>
</comment>
<dbReference type="InterPro" id="IPR014284">
    <property type="entry name" value="RNA_pol_sigma-70_dom"/>
</dbReference>
<evidence type="ECO:0000256" key="1">
    <source>
        <dbReference type="ARBA" id="ARBA00010641"/>
    </source>
</evidence>
<reference evidence="9" key="1">
    <citation type="submission" date="2017-09" db="EMBL/GenBank/DDBJ databases">
        <title>Depth-based differentiation of microbial function through sediment-hosted aquifers and enrichment of novel symbionts in the deep terrestrial subsurface.</title>
        <authorList>
            <person name="Probst A.J."/>
            <person name="Ladd B."/>
            <person name="Jarett J.K."/>
            <person name="Geller-Mcgrath D.E."/>
            <person name="Sieber C.M.K."/>
            <person name="Emerson J.B."/>
            <person name="Anantharaman K."/>
            <person name="Thomas B.C."/>
            <person name="Malmstrom R."/>
            <person name="Stieglmeier M."/>
            <person name="Klingl A."/>
            <person name="Woyke T."/>
            <person name="Ryan C.M."/>
            <person name="Banfield J.F."/>
        </authorList>
    </citation>
    <scope>NUCLEOTIDE SEQUENCE [LARGE SCALE GENOMIC DNA]</scope>
</reference>
<dbReference type="Pfam" id="PF04542">
    <property type="entry name" value="Sigma70_r2"/>
    <property type="match status" value="1"/>
</dbReference>
<sequence length="171" mass="20080">MSQPTMANLRKQFSKIYDQYINKIYRFIFLKVSSQEVAEDLTSEVFIRGWDSFRQGADIKNIQAFLYQIARNLVIDHYRQKSQVKTISAEFVQMVDPRLNLEEKAKIDSELDQVKFALSNINEDYQEVIIWRYLDQLSISEIAEILDKSEGAVRVALHRGLKELRNKLNTD</sequence>
<proteinExistence type="inferred from homology"/>
<dbReference type="Pfam" id="PF08281">
    <property type="entry name" value="Sigma70_r4_2"/>
    <property type="match status" value="1"/>
</dbReference>
<feature type="domain" description="RNA polymerase sigma-70 region 2" evidence="6">
    <location>
        <begin position="16"/>
        <end position="82"/>
    </location>
</feature>
<dbReference type="Proteomes" id="UP000230767">
    <property type="component" value="Unassembled WGS sequence"/>
</dbReference>
<dbReference type="Gene3D" id="1.10.10.10">
    <property type="entry name" value="Winged helix-like DNA-binding domain superfamily/Winged helix DNA-binding domain"/>
    <property type="match status" value="1"/>
</dbReference>
<dbReference type="InterPro" id="IPR013325">
    <property type="entry name" value="RNA_pol_sigma_r2"/>
</dbReference>
<dbReference type="AlphaFoldDB" id="A0A2M7R6R3"/>
<name>A0A2M7R6R3_9BACT</name>
<dbReference type="PANTHER" id="PTHR43133:SF52">
    <property type="entry name" value="ECF RNA POLYMERASE SIGMA FACTOR SIGL"/>
    <property type="match status" value="1"/>
</dbReference>
<dbReference type="InterPro" id="IPR036388">
    <property type="entry name" value="WH-like_DNA-bd_sf"/>
</dbReference>
<dbReference type="PANTHER" id="PTHR43133">
    <property type="entry name" value="RNA POLYMERASE ECF-TYPE SIGMA FACTO"/>
    <property type="match status" value="1"/>
</dbReference>
<keyword evidence="2" id="KW-0805">Transcription regulation</keyword>
<gene>
    <name evidence="8" type="ORF">COY73_01205</name>
</gene>
<evidence type="ECO:0000313" key="8">
    <source>
        <dbReference type="EMBL" id="PIY89327.1"/>
    </source>
</evidence>
<evidence type="ECO:0000256" key="4">
    <source>
        <dbReference type="ARBA" id="ARBA00023125"/>
    </source>
</evidence>
<dbReference type="EMBL" id="PFLW01000035">
    <property type="protein sequence ID" value="PIY89327.1"/>
    <property type="molecule type" value="Genomic_DNA"/>
</dbReference>
<dbReference type="SUPFAM" id="SSF88659">
    <property type="entry name" value="Sigma3 and sigma4 domains of RNA polymerase sigma factors"/>
    <property type="match status" value="1"/>
</dbReference>
<dbReference type="SUPFAM" id="SSF88946">
    <property type="entry name" value="Sigma2 domain of RNA polymerase sigma factors"/>
    <property type="match status" value="1"/>
</dbReference>
<evidence type="ECO:0000256" key="5">
    <source>
        <dbReference type="ARBA" id="ARBA00023163"/>
    </source>
</evidence>
<keyword evidence="3" id="KW-0731">Sigma factor</keyword>
<protein>
    <recommendedName>
        <fullName evidence="10">RNA polymerase sigma factor</fullName>
    </recommendedName>
</protein>
<keyword evidence="4" id="KW-0238">DNA-binding</keyword>
<dbReference type="InterPro" id="IPR039425">
    <property type="entry name" value="RNA_pol_sigma-70-like"/>
</dbReference>
<dbReference type="Gene3D" id="1.10.1740.10">
    <property type="match status" value="1"/>
</dbReference>